<sequence length="183" mass="18511">MFNSALLLPLLLGYVASVSASKIQLKGSSKCLTAIDDGNGLYGGAPTIVDCKDAINFDIPGLASTAPDVIRCNAGAGPRVLDAGNISGGDSVQVLDPKAGKDNGSQLWVTGTTDGRIEVSVTGQPEGSPKLCLSYVKDVSLNTQIVTKNCGTGPDAPDANVKQGKSIGLALTPLGLPKLSSAT</sequence>
<proteinExistence type="predicted"/>
<feature type="chain" id="PRO_5008342201" evidence="1">
    <location>
        <begin position="21"/>
        <end position="183"/>
    </location>
</feature>
<dbReference type="KEGG" id="kdj:28967781"/>
<dbReference type="VEuPathDB" id="FungiDB:I303_04082"/>
<name>A0A1A6A8H9_9TREE</name>
<accession>A0A1A6A8H9</accession>
<dbReference type="Proteomes" id="UP000078595">
    <property type="component" value="Chromosome 4"/>
</dbReference>
<keyword evidence="1" id="KW-0732">Signal</keyword>
<organism evidence="2">
    <name type="scientific">Kwoniella dejecticola CBS 10117</name>
    <dbReference type="NCBI Taxonomy" id="1296121"/>
    <lineage>
        <taxon>Eukaryota</taxon>
        <taxon>Fungi</taxon>
        <taxon>Dikarya</taxon>
        <taxon>Basidiomycota</taxon>
        <taxon>Agaricomycotina</taxon>
        <taxon>Tremellomycetes</taxon>
        <taxon>Tremellales</taxon>
        <taxon>Cryptococcaceae</taxon>
        <taxon>Kwoniella</taxon>
    </lineage>
</organism>
<evidence type="ECO:0000256" key="1">
    <source>
        <dbReference type="SAM" id="SignalP"/>
    </source>
</evidence>
<reference evidence="2" key="1">
    <citation type="submission" date="2013-07" db="EMBL/GenBank/DDBJ databases">
        <title>The Genome Sequence of Cryptococcus dejecticola CBS10117.</title>
        <authorList>
            <consortium name="The Broad Institute Genome Sequencing Platform"/>
            <person name="Cuomo C."/>
            <person name="Litvintseva A."/>
            <person name="Chen Y."/>
            <person name="Heitman J."/>
            <person name="Sun S."/>
            <person name="Springer D."/>
            <person name="Dromer F."/>
            <person name="Young S.K."/>
            <person name="Zeng Q."/>
            <person name="Gargeya S."/>
            <person name="Fitzgerald M."/>
            <person name="Abouelleil A."/>
            <person name="Alvarado L."/>
            <person name="Berlin A.M."/>
            <person name="Chapman S.B."/>
            <person name="Dewar J."/>
            <person name="Goldberg J."/>
            <person name="Griggs A."/>
            <person name="Gujja S."/>
            <person name="Hansen M."/>
            <person name="Howarth C."/>
            <person name="Imamovic A."/>
            <person name="Larimer J."/>
            <person name="McCowan C."/>
            <person name="Murphy C."/>
            <person name="Pearson M."/>
            <person name="Priest M."/>
            <person name="Roberts A."/>
            <person name="Saif S."/>
            <person name="Shea T."/>
            <person name="Sykes S."/>
            <person name="Wortman J."/>
            <person name="Nusbaum C."/>
            <person name="Birren B."/>
        </authorList>
    </citation>
    <scope>NUCLEOTIDE SEQUENCE [LARGE SCALE GENOMIC DNA]</scope>
    <source>
        <strain evidence="2">CBS 10117</strain>
    </source>
</reference>
<dbReference type="AlphaFoldDB" id="A0A1A6A8H9"/>
<dbReference type="GeneID" id="28967781"/>
<gene>
    <name evidence="2" type="ORF">I303_04082</name>
    <name evidence="3" type="ORF">I303_104063</name>
</gene>
<protein>
    <submittedName>
        <fullName evidence="2">Uncharacterized protein</fullName>
    </submittedName>
</protein>
<evidence type="ECO:0000313" key="4">
    <source>
        <dbReference type="Proteomes" id="UP000078595"/>
    </source>
</evidence>
<reference evidence="3" key="3">
    <citation type="submission" date="2024-02" db="EMBL/GenBank/DDBJ databases">
        <title>Comparative genomics of Cryptococcus and Kwoniella reveals pathogenesis evolution and contrasting modes of karyotype evolution via chromosome fusion or intercentromeric recombination.</title>
        <authorList>
            <person name="Coelho M.A."/>
            <person name="David-Palma M."/>
            <person name="Shea T."/>
            <person name="Bowers K."/>
            <person name="McGinley-Smith S."/>
            <person name="Mohammad A.W."/>
            <person name="Gnirke A."/>
            <person name="Yurkov A.M."/>
            <person name="Nowrousian M."/>
            <person name="Sun S."/>
            <person name="Cuomo C.A."/>
            <person name="Heitman J."/>
        </authorList>
    </citation>
    <scope>NUCLEOTIDE SEQUENCE</scope>
    <source>
        <strain evidence="3">CBS 10117</strain>
    </source>
</reference>
<dbReference type="PROSITE" id="PS50231">
    <property type="entry name" value="RICIN_B_LECTIN"/>
    <property type="match status" value="1"/>
</dbReference>
<keyword evidence="4" id="KW-1185">Reference proteome</keyword>
<evidence type="ECO:0000313" key="3">
    <source>
        <dbReference type="EMBL" id="WWC61479.1"/>
    </source>
</evidence>
<reference evidence="3" key="2">
    <citation type="submission" date="2013-07" db="EMBL/GenBank/DDBJ databases">
        <authorList>
            <consortium name="The Broad Institute Genome Sequencing Platform"/>
            <person name="Cuomo C."/>
            <person name="Litvintseva A."/>
            <person name="Chen Y."/>
            <person name="Heitman J."/>
            <person name="Sun S."/>
            <person name="Springer D."/>
            <person name="Dromer F."/>
            <person name="Young S.K."/>
            <person name="Zeng Q."/>
            <person name="Gargeya S."/>
            <person name="Fitzgerald M."/>
            <person name="Abouelleil A."/>
            <person name="Alvarado L."/>
            <person name="Berlin A.M."/>
            <person name="Chapman S.B."/>
            <person name="Dewar J."/>
            <person name="Goldberg J."/>
            <person name="Griggs A."/>
            <person name="Gujja S."/>
            <person name="Hansen M."/>
            <person name="Howarth C."/>
            <person name="Imamovic A."/>
            <person name="Larimer J."/>
            <person name="McCowan C."/>
            <person name="Murphy C."/>
            <person name="Pearson M."/>
            <person name="Priest M."/>
            <person name="Roberts A."/>
            <person name="Saif S."/>
            <person name="Shea T."/>
            <person name="Sykes S."/>
            <person name="Wortman J."/>
            <person name="Nusbaum C."/>
            <person name="Birren B."/>
        </authorList>
    </citation>
    <scope>NUCLEOTIDE SEQUENCE</scope>
    <source>
        <strain evidence="3">CBS 10117</strain>
    </source>
</reference>
<dbReference type="EMBL" id="CP144533">
    <property type="protein sequence ID" value="WWC61479.1"/>
    <property type="molecule type" value="Genomic_DNA"/>
</dbReference>
<dbReference type="RefSeq" id="XP_018264200.1">
    <property type="nucleotide sequence ID" value="XM_018407392.1"/>
</dbReference>
<dbReference type="EMBL" id="KI894030">
    <property type="protein sequence ID" value="OBR86358.1"/>
    <property type="molecule type" value="Genomic_DNA"/>
</dbReference>
<feature type="signal peptide" evidence="1">
    <location>
        <begin position="1"/>
        <end position="20"/>
    </location>
</feature>
<evidence type="ECO:0000313" key="2">
    <source>
        <dbReference type="EMBL" id="OBR86358.1"/>
    </source>
</evidence>